<organism evidence="4 5">
    <name type="scientific">Crassostrea virginica</name>
    <name type="common">Eastern oyster</name>
    <dbReference type="NCBI Taxonomy" id="6565"/>
    <lineage>
        <taxon>Eukaryota</taxon>
        <taxon>Metazoa</taxon>
        <taxon>Spiralia</taxon>
        <taxon>Lophotrochozoa</taxon>
        <taxon>Mollusca</taxon>
        <taxon>Bivalvia</taxon>
        <taxon>Autobranchia</taxon>
        <taxon>Pteriomorphia</taxon>
        <taxon>Ostreida</taxon>
        <taxon>Ostreoidea</taxon>
        <taxon>Ostreidae</taxon>
        <taxon>Crassostrea</taxon>
    </lineage>
</organism>
<dbReference type="InterPro" id="IPR015915">
    <property type="entry name" value="Kelch-typ_b-propeller"/>
</dbReference>
<feature type="domain" description="BTB" evidence="3">
    <location>
        <begin position="25"/>
        <end position="90"/>
    </location>
</feature>
<dbReference type="OrthoDB" id="191037at2759"/>
<dbReference type="PROSITE" id="PS50097">
    <property type="entry name" value="BTB"/>
    <property type="match status" value="1"/>
</dbReference>
<dbReference type="SUPFAM" id="SSF117281">
    <property type="entry name" value="Kelch motif"/>
    <property type="match status" value="1"/>
</dbReference>
<dbReference type="GeneID" id="111114301"/>
<dbReference type="Pfam" id="PF01344">
    <property type="entry name" value="Kelch_1"/>
    <property type="match status" value="2"/>
</dbReference>
<accession>A0A8B8BY27</accession>
<dbReference type="FunFam" id="1.25.40.420:FF:000001">
    <property type="entry name" value="Kelch-like family member 12"/>
    <property type="match status" value="1"/>
</dbReference>
<gene>
    <name evidence="5" type="primary">LOC111114301</name>
</gene>
<evidence type="ECO:0000256" key="2">
    <source>
        <dbReference type="ARBA" id="ARBA00022737"/>
    </source>
</evidence>
<keyword evidence="4" id="KW-1185">Reference proteome</keyword>
<dbReference type="InterPro" id="IPR000210">
    <property type="entry name" value="BTB/POZ_dom"/>
</dbReference>
<dbReference type="Proteomes" id="UP000694844">
    <property type="component" value="Chromosome 9"/>
</dbReference>
<dbReference type="SMART" id="SM00875">
    <property type="entry name" value="BACK"/>
    <property type="match status" value="1"/>
</dbReference>
<dbReference type="Pfam" id="PF00651">
    <property type="entry name" value="BTB"/>
    <property type="match status" value="1"/>
</dbReference>
<keyword evidence="2" id="KW-0677">Repeat</keyword>
<dbReference type="RefSeq" id="XP_022308297.1">
    <property type="nucleotide sequence ID" value="XM_022452589.1"/>
</dbReference>
<keyword evidence="1" id="KW-0880">Kelch repeat</keyword>
<dbReference type="Gene3D" id="1.25.40.420">
    <property type="match status" value="1"/>
</dbReference>
<evidence type="ECO:0000256" key="1">
    <source>
        <dbReference type="ARBA" id="ARBA00022441"/>
    </source>
</evidence>
<dbReference type="SUPFAM" id="SSF54695">
    <property type="entry name" value="POZ domain"/>
    <property type="match status" value="1"/>
</dbReference>
<dbReference type="Pfam" id="PF07707">
    <property type="entry name" value="BACK"/>
    <property type="match status" value="1"/>
</dbReference>
<dbReference type="GO" id="GO:0005737">
    <property type="term" value="C:cytoplasm"/>
    <property type="evidence" value="ECO:0007669"/>
    <property type="project" value="UniProtKB-ARBA"/>
</dbReference>
<evidence type="ECO:0000313" key="5">
    <source>
        <dbReference type="RefSeq" id="XP_022308297.1"/>
    </source>
</evidence>
<name>A0A8B8BY27_CRAVI</name>
<dbReference type="InterPro" id="IPR011705">
    <property type="entry name" value="BACK"/>
</dbReference>
<proteinExistence type="predicted"/>
<evidence type="ECO:0000259" key="3">
    <source>
        <dbReference type="PROSITE" id="PS50097"/>
    </source>
</evidence>
<dbReference type="KEGG" id="cvn:111114301"/>
<dbReference type="PANTHER" id="PTHR45632">
    <property type="entry name" value="LD33804P"/>
    <property type="match status" value="1"/>
</dbReference>
<dbReference type="InterPro" id="IPR017096">
    <property type="entry name" value="BTB-kelch_protein"/>
</dbReference>
<dbReference type="SMART" id="SM00612">
    <property type="entry name" value="Kelch"/>
    <property type="match status" value="6"/>
</dbReference>
<dbReference type="PANTHER" id="PTHR45632:SF3">
    <property type="entry name" value="KELCH-LIKE PROTEIN 32"/>
    <property type="match status" value="1"/>
</dbReference>
<dbReference type="Gene3D" id="2.120.10.80">
    <property type="entry name" value="Kelch-type beta propeller"/>
    <property type="match status" value="2"/>
</dbReference>
<protein>
    <submittedName>
        <fullName evidence="5">Kelch-like protein 10</fullName>
    </submittedName>
</protein>
<dbReference type="AlphaFoldDB" id="A0A8B8BY27"/>
<dbReference type="SMART" id="SM00225">
    <property type="entry name" value="BTB"/>
    <property type="match status" value="1"/>
</dbReference>
<dbReference type="Pfam" id="PF24681">
    <property type="entry name" value="Kelch_KLHDC2_KLHL20_DRC7"/>
    <property type="match status" value="1"/>
</dbReference>
<dbReference type="PIRSF" id="PIRSF037037">
    <property type="entry name" value="Kelch-like_protein_gigaxonin"/>
    <property type="match status" value="1"/>
</dbReference>
<dbReference type="InterPro" id="IPR011333">
    <property type="entry name" value="SKP1/BTB/POZ_sf"/>
</dbReference>
<dbReference type="Gene3D" id="3.30.710.10">
    <property type="entry name" value="Potassium Channel Kv1.1, Chain A"/>
    <property type="match status" value="1"/>
</dbReference>
<reference evidence="5" key="1">
    <citation type="submission" date="2025-08" db="UniProtKB">
        <authorList>
            <consortium name="RefSeq"/>
        </authorList>
    </citation>
    <scope>IDENTIFICATION</scope>
    <source>
        <tissue evidence="5">Whole sample</tissue>
    </source>
</reference>
<evidence type="ECO:0000313" key="4">
    <source>
        <dbReference type="Proteomes" id="UP000694844"/>
    </source>
</evidence>
<sequence>MEYTEILNDDACNILMELRNNRQLCDAVIKVECEEFPIHRNIMSARSPYFRSLFTREIQNTEKVVITGVSAEIMSLIIDFAYMRHVTVTSENIERLLPAAYQFHVFGLIKLCCKFLESHLTPQNCISVGRIAQNYSCSKLVKRAYRFLMANFPDVSEKSDEFLQLDIGEVCQILNEDELNVKTEEIVFNAVLRWIDYDSEARRKHIARLLKTVRLGLLQTQFFVEKVKVHPYVKDNELCKPIIIDTLKHLYDLDLNQNIAGNAGLPLARPRTPHEILFVIGGWSGSSPTNIVEVYDARADHWNICDVADRVPRAYHGMVAFNQLIYVIGGFDGVEYFSSVRSFNPVTKEWTDVAPMNSKRCYVSIAVLGDYIYAIGGYDGYHRLNTAERYHSARNQWSLISSMHTERSDASATSLQGKVYICGGFNGTECLNSTETYDPESNQWTLVSPMNNSRSGLGVIAYKGDVYALGGFNGIARMCSAERYCPKSNKWRTIADMGGPRSNFAVEVVDGMIFILGGFNGVTTIYNAECYNGSLDEWYAASDLNVQRSALSACVLKDLPNIIDYAYPEF</sequence>
<dbReference type="InterPro" id="IPR006652">
    <property type="entry name" value="Kelch_1"/>
</dbReference>